<dbReference type="Gramene" id="LPERR07G08390.2">
    <property type="protein sequence ID" value="LPERR07G08390.2"/>
    <property type="gene ID" value="LPERR07G08390"/>
</dbReference>
<dbReference type="Proteomes" id="UP000032180">
    <property type="component" value="Chromosome 7"/>
</dbReference>
<evidence type="ECO:0000313" key="2">
    <source>
        <dbReference type="Proteomes" id="UP000032180"/>
    </source>
</evidence>
<protein>
    <submittedName>
        <fullName evidence="1">Uncharacterized protein</fullName>
    </submittedName>
</protein>
<reference evidence="1" key="3">
    <citation type="submission" date="2015-06" db="UniProtKB">
        <authorList>
            <consortium name="EnsemblPlants"/>
        </authorList>
    </citation>
    <scope>IDENTIFICATION</scope>
</reference>
<sequence>MNSASEQRSF</sequence>
<evidence type="ECO:0000313" key="1">
    <source>
        <dbReference type="EnsemblPlants" id="LPERR07G08390.2"/>
    </source>
</evidence>
<keyword evidence="2" id="KW-1185">Reference proteome</keyword>
<reference evidence="2" key="2">
    <citation type="submission" date="2013-12" db="EMBL/GenBank/DDBJ databases">
        <authorList>
            <person name="Yu Y."/>
            <person name="Lee S."/>
            <person name="de Baynast K."/>
            <person name="Wissotski M."/>
            <person name="Liu L."/>
            <person name="Talag J."/>
            <person name="Goicoechea J."/>
            <person name="Angelova A."/>
            <person name="Jetty R."/>
            <person name="Kudrna D."/>
            <person name="Golser W."/>
            <person name="Rivera L."/>
            <person name="Zhang J."/>
            <person name="Wing R."/>
        </authorList>
    </citation>
    <scope>NUCLEOTIDE SEQUENCE</scope>
</reference>
<dbReference type="EnsemblPlants" id="LPERR07G08390.2">
    <property type="protein sequence ID" value="LPERR07G08390.2"/>
    <property type="gene ID" value="LPERR07G08390"/>
</dbReference>
<reference evidence="1 2" key="1">
    <citation type="submission" date="2012-08" db="EMBL/GenBank/DDBJ databases">
        <title>Oryza genome evolution.</title>
        <authorList>
            <person name="Wing R.A."/>
        </authorList>
    </citation>
    <scope>NUCLEOTIDE SEQUENCE</scope>
</reference>
<proteinExistence type="predicted"/>
<name>A0A0G2KBI4_9ORYZ</name>
<organism evidence="1 2">
    <name type="scientific">Leersia perrieri</name>
    <dbReference type="NCBI Taxonomy" id="77586"/>
    <lineage>
        <taxon>Eukaryota</taxon>
        <taxon>Viridiplantae</taxon>
        <taxon>Streptophyta</taxon>
        <taxon>Embryophyta</taxon>
        <taxon>Tracheophyta</taxon>
        <taxon>Spermatophyta</taxon>
        <taxon>Magnoliopsida</taxon>
        <taxon>Liliopsida</taxon>
        <taxon>Poales</taxon>
        <taxon>Poaceae</taxon>
        <taxon>BOP clade</taxon>
        <taxon>Oryzoideae</taxon>
        <taxon>Oryzeae</taxon>
        <taxon>Oryzinae</taxon>
        <taxon>Leersia</taxon>
    </lineage>
</organism>
<accession>A0A0G2KBI4</accession>